<keyword evidence="2" id="KW-0812">Transmembrane</keyword>
<dbReference type="SUPFAM" id="SSF63817">
    <property type="entry name" value="Sortase"/>
    <property type="match status" value="1"/>
</dbReference>
<dbReference type="RefSeq" id="WP_204466632.1">
    <property type="nucleotide sequence ID" value="NZ_JAFBCV010000008.1"/>
</dbReference>
<dbReference type="Proteomes" id="UP001179280">
    <property type="component" value="Unassembled WGS sequence"/>
</dbReference>
<comment type="caution">
    <text evidence="3">The sequence shown here is derived from an EMBL/GenBank/DDBJ whole genome shotgun (WGS) entry which is preliminary data.</text>
</comment>
<dbReference type="EC" id="3.4.22.70" evidence="3"/>
<gene>
    <name evidence="3" type="ORF">JOC54_002653</name>
</gene>
<dbReference type="PROSITE" id="PS51257">
    <property type="entry name" value="PROKAR_LIPOPROTEIN"/>
    <property type="match status" value="1"/>
</dbReference>
<dbReference type="GO" id="GO:0016787">
    <property type="term" value="F:hydrolase activity"/>
    <property type="evidence" value="ECO:0007669"/>
    <property type="project" value="UniProtKB-KW"/>
</dbReference>
<name>A0ABS2SV11_9BACI</name>
<evidence type="ECO:0000256" key="2">
    <source>
        <dbReference type="SAM" id="Phobius"/>
    </source>
</evidence>
<keyword evidence="1 3" id="KW-0378">Hydrolase</keyword>
<evidence type="ECO:0000313" key="4">
    <source>
        <dbReference type="Proteomes" id="UP001179280"/>
    </source>
</evidence>
<dbReference type="Pfam" id="PF04203">
    <property type="entry name" value="Sortase"/>
    <property type="match status" value="1"/>
</dbReference>
<dbReference type="InterPro" id="IPR041999">
    <property type="entry name" value="Sortase_D_1"/>
</dbReference>
<accession>A0ABS2SV11</accession>
<proteinExistence type="predicted"/>
<protein>
    <submittedName>
        <fullName evidence="3">Sortase A</fullName>
        <ecNumber evidence="3">3.4.22.70</ecNumber>
    </submittedName>
</protein>
<evidence type="ECO:0000313" key="3">
    <source>
        <dbReference type="EMBL" id="MBM7839373.1"/>
    </source>
</evidence>
<dbReference type="Gene3D" id="2.40.260.10">
    <property type="entry name" value="Sortase"/>
    <property type="match status" value="1"/>
</dbReference>
<dbReference type="CDD" id="cd05828">
    <property type="entry name" value="Sortase_D_1"/>
    <property type="match status" value="1"/>
</dbReference>
<feature type="transmembrane region" description="Helical" evidence="2">
    <location>
        <begin position="6"/>
        <end position="25"/>
    </location>
</feature>
<reference evidence="3" key="1">
    <citation type="submission" date="2021-01" db="EMBL/GenBank/DDBJ databases">
        <title>Genomic Encyclopedia of Type Strains, Phase IV (KMG-IV): sequencing the most valuable type-strain genomes for metagenomic binning, comparative biology and taxonomic classification.</title>
        <authorList>
            <person name="Goeker M."/>
        </authorList>
    </citation>
    <scope>NUCLEOTIDE SEQUENCE</scope>
    <source>
        <strain evidence="3">DSM 21943</strain>
    </source>
</reference>
<organism evidence="3 4">
    <name type="scientific">Shouchella xiaoxiensis</name>
    <dbReference type="NCBI Taxonomy" id="766895"/>
    <lineage>
        <taxon>Bacteria</taxon>
        <taxon>Bacillati</taxon>
        <taxon>Bacillota</taxon>
        <taxon>Bacilli</taxon>
        <taxon>Bacillales</taxon>
        <taxon>Bacillaceae</taxon>
        <taxon>Shouchella</taxon>
    </lineage>
</organism>
<dbReference type="EMBL" id="JAFBCV010000008">
    <property type="protein sequence ID" value="MBM7839373.1"/>
    <property type="molecule type" value="Genomic_DNA"/>
</dbReference>
<evidence type="ECO:0000256" key="1">
    <source>
        <dbReference type="ARBA" id="ARBA00022801"/>
    </source>
</evidence>
<keyword evidence="2" id="KW-0472">Membrane</keyword>
<sequence>MLRWIGSVFLVLGLSCLLYVGYLLFDFYYGSNYQIEATEAYLSEFGYSSIENGASLNQDLLMNREDFSIDRGQPYGKIEVPSIDLSMPIVYGAELEDLRHGVGHDPVTGFPGDGEQIFLAGHNDSAFLNVGNIAIDDVVTVSTPYGVFEYKVESYEIGHETETWRIGDQEEETLVLMTCYPFFSLTRPEERYFIYAKPL</sequence>
<dbReference type="InterPro" id="IPR023365">
    <property type="entry name" value="Sortase_dom-sf"/>
</dbReference>
<keyword evidence="4" id="KW-1185">Reference proteome</keyword>
<keyword evidence="2" id="KW-1133">Transmembrane helix</keyword>
<dbReference type="NCBIfam" id="TIGR01076">
    <property type="entry name" value="sortase_fam"/>
    <property type="match status" value="1"/>
</dbReference>
<dbReference type="InterPro" id="IPR005754">
    <property type="entry name" value="Sortase"/>
</dbReference>